<dbReference type="EMBL" id="WBVQ01000003">
    <property type="protein sequence ID" value="KAB2815185.1"/>
    <property type="molecule type" value="Genomic_DNA"/>
</dbReference>
<gene>
    <name evidence="2" type="ORF">F8C82_13895</name>
</gene>
<evidence type="ECO:0000313" key="2">
    <source>
        <dbReference type="EMBL" id="KAB2815185.1"/>
    </source>
</evidence>
<protein>
    <recommendedName>
        <fullName evidence="4">Lipoprotein</fullName>
    </recommendedName>
</protein>
<dbReference type="AlphaFoldDB" id="A0A6L3ZD87"/>
<organism evidence="2 3">
    <name type="scientific">Phaeocystidibacter marisrubri</name>
    <dbReference type="NCBI Taxonomy" id="1577780"/>
    <lineage>
        <taxon>Bacteria</taxon>
        <taxon>Pseudomonadati</taxon>
        <taxon>Bacteroidota</taxon>
        <taxon>Flavobacteriia</taxon>
        <taxon>Flavobacteriales</taxon>
        <taxon>Phaeocystidibacteraceae</taxon>
        <taxon>Phaeocystidibacter</taxon>
    </lineage>
</organism>
<keyword evidence="1" id="KW-0732">Signal</keyword>
<comment type="caution">
    <text evidence="2">The sequence shown here is derived from an EMBL/GenBank/DDBJ whole genome shotgun (WGS) entry which is preliminary data.</text>
</comment>
<sequence length="255" mass="28673">MKIWAFALLSLLLGSCSSSEESDVEVTEESIDTVDGSMHPTLTSTEPHGLQSGFWVNVKYVRNLRSSKSPKRAQQSVDFSGIQVSEEGEPSMMIWNFHEGTPTYVKTYDGELGFFNSSTNSKPEYRASMQKDTLIIGSEKFTLLESAHEFQIVEKILFEGEYKNHGRRVTLSANGEIKGLDSLTHYSPLIDYYDVGLDVDMMELGTSRSLPKRFGFVFANDTLNIYSLKCLALENGDCMEQALDTLFLQLIRVEN</sequence>
<evidence type="ECO:0000256" key="1">
    <source>
        <dbReference type="SAM" id="SignalP"/>
    </source>
</evidence>
<dbReference type="PROSITE" id="PS51257">
    <property type="entry name" value="PROKAR_LIPOPROTEIN"/>
    <property type="match status" value="1"/>
</dbReference>
<name>A0A6L3ZD87_9FLAO</name>
<feature type="chain" id="PRO_5026808045" description="Lipoprotein" evidence="1">
    <location>
        <begin position="21"/>
        <end position="255"/>
    </location>
</feature>
<evidence type="ECO:0008006" key="4">
    <source>
        <dbReference type="Google" id="ProtNLM"/>
    </source>
</evidence>
<proteinExistence type="predicted"/>
<reference evidence="2 3" key="1">
    <citation type="submission" date="2019-10" db="EMBL/GenBank/DDBJ databases">
        <title>Genome sequence of Phaeocystidibacter marisrubri JCM30614 (type strain).</title>
        <authorList>
            <person name="Bowman J.P."/>
        </authorList>
    </citation>
    <scope>NUCLEOTIDE SEQUENCE [LARGE SCALE GENOMIC DNA]</scope>
    <source>
        <strain evidence="2 3">JCM 30614</strain>
    </source>
</reference>
<dbReference type="RefSeq" id="WP_151694221.1">
    <property type="nucleotide sequence ID" value="NZ_BMGX01000001.1"/>
</dbReference>
<feature type="signal peptide" evidence="1">
    <location>
        <begin position="1"/>
        <end position="20"/>
    </location>
</feature>
<evidence type="ECO:0000313" key="3">
    <source>
        <dbReference type="Proteomes" id="UP000484164"/>
    </source>
</evidence>
<dbReference type="OrthoDB" id="937809at2"/>
<accession>A0A6L3ZD87</accession>
<dbReference type="Proteomes" id="UP000484164">
    <property type="component" value="Unassembled WGS sequence"/>
</dbReference>
<keyword evidence="3" id="KW-1185">Reference proteome</keyword>